<dbReference type="InterPro" id="IPR007809">
    <property type="entry name" value="FlgN-like"/>
</dbReference>
<sequence>MLLETLEKQLSLHKSLLQLAHLKTDAIKQNNMDNLNKIVREEQKHVGAITILEKRRMGESDETVSDILPSLPPDEQKHVECIRDELIGVLLQLKEVNALNFELVEQSFQFVQLQLDLLAPPDAGTYAPDGDDVRPASGPLFDSKV</sequence>
<protein>
    <recommendedName>
        <fullName evidence="5">Flagellar protein FlgN</fullName>
    </recommendedName>
</protein>
<keyword evidence="1" id="KW-1005">Bacterial flagellum biogenesis</keyword>
<evidence type="ECO:0000256" key="1">
    <source>
        <dbReference type="ARBA" id="ARBA00022795"/>
    </source>
</evidence>
<gene>
    <name evidence="3" type="ORF">BTO30_01080</name>
</gene>
<comment type="caution">
    <text evidence="3">The sequence shown here is derived from an EMBL/GenBank/DDBJ whole genome shotgun (WGS) entry which is preliminary data.</text>
</comment>
<proteinExistence type="predicted"/>
<keyword evidence="4" id="KW-1185">Reference proteome</keyword>
<dbReference type="AlphaFoldDB" id="A0A1Q8Q9S1"/>
<reference evidence="3 4" key="1">
    <citation type="submission" date="2016-12" db="EMBL/GenBank/DDBJ databases">
        <title>Domibacillus antri genome sequencing.</title>
        <authorList>
            <person name="Verma A."/>
            <person name="Krishnamurthi S."/>
        </authorList>
    </citation>
    <scope>NUCLEOTIDE SEQUENCE [LARGE SCALE GENOMIC DNA]</scope>
    <source>
        <strain evidence="3 4">XD80</strain>
    </source>
</reference>
<accession>A0A1Q8Q9S1</accession>
<dbReference type="GO" id="GO:0044780">
    <property type="term" value="P:bacterial-type flagellum assembly"/>
    <property type="evidence" value="ECO:0007669"/>
    <property type="project" value="InterPro"/>
</dbReference>
<evidence type="ECO:0000256" key="2">
    <source>
        <dbReference type="SAM" id="MobiDB-lite"/>
    </source>
</evidence>
<dbReference type="Proteomes" id="UP000185568">
    <property type="component" value="Unassembled WGS sequence"/>
</dbReference>
<dbReference type="RefSeq" id="WP_075396860.1">
    <property type="nucleotide sequence ID" value="NZ_MSDU01000003.1"/>
</dbReference>
<dbReference type="EMBL" id="MSDU01000003">
    <property type="protein sequence ID" value="OLN24042.1"/>
    <property type="molecule type" value="Genomic_DNA"/>
</dbReference>
<feature type="region of interest" description="Disordered" evidence="2">
    <location>
        <begin position="125"/>
        <end position="145"/>
    </location>
</feature>
<name>A0A1Q8Q9S1_9BACI</name>
<dbReference type="OrthoDB" id="2381500at2"/>
<dbReference type="InterPro" id="IPR036679">
    <property type="entry name" value="FlgN-like_sf"/>
</dbReference>
<evidence type="ECO:0008006" key="5">
    <source>
        <dbReference type="Google" id="ProtNLM"/>
    </source>
</evidence>
<dbReference type="SUPFAM" id="SSF140566">
    <property type="entry name" value="FlgN-like"/>
    <property type="match status" value="1"/>
</dbReference>
<evidence type="ECO:0000313" key="3">
    <source>
        <dbReference type="EMBL" id="OLN24042.1"/>
    </source>
</evidence>
<dbReference type="Pfam" id="PF05130">
    <property type="entry name" value="FlgN"/>
    <property type="match status" value="1"/>
</dbReference>
<evidence type="ECO:0000313" key="4">
    <source>
        <dbReference type="Proteomes" id="UP000185568"/>
    </source>
</evidence>
<dbReference type="Gene3D" id="1.20.58.300">
    <property type="entry name" value="FlgN-like"/>
    <property type="match status" value="1"/>
</dbReference>
<organism evidence="3 4">
    <name type="scientific">Domibacillus antri</name>
    <dbReference type="NCBI Taxonomy" id="1714264"/>
    <lineage>
        <taxon>Bacteria</taxon>
        <taxon>Bacillati</taxon>
        <taxon>Bacillota</taxon>
        <taxon>Bacilli</taxon>
        <taxon>Bacillales</taxon>
        <taxon>Bacillaceae</taxon>
        <taxon>Domibacillus</taxon>
    </lineage>
</organism>
<dbReference type="STRING" id="1714264.BTO30_01080"/>